<dbReference type="AlphaFoldDB" id="A0A0S2IR01"/>
<dbReference type="EMBL" id="CP012029">
    <property type="protein sequence ID" value="ALO26073.1"/>
    <property type="molecule type" value="Genomic_DNA"/>
</dbReference>
<sequence length="38" mass="4532">MRMKLRIKLISKKRKKISIIPVRNDFISYLEIASKVIT</sequence>
<accession>A0A0S2IR01</accession>
<proteinExistence type="predicted"/>
<protein>
    <submittedName>
        <fullName evidence="1">Uncharacterized protein</fullName>
    </submittedName>
</protein>
<dbReference type="PATRIC" id="fig|280505.15.peg.1754"/>
<dbReference type="Proteomes" id="UP000058857">
    <property type="component" value="Chromosome 1"/>
</dbReference>
<name>A0A0S2IR01_LEPBO</name>
<organism evidence="1">
    <name type="scientific">Leptospira borgpetersenii serovar Ballum</name>
    <dbReference type="NCBI Taxonomy" id="280505"/>
    <lineage>
        <taxon>Bacteria</taxon>
        <taxon>Pseudomonadati</taxon>
        <taxon>Spirochaetota</taxon>
        <taxon>Spirochaetia</taxon>
        <taxon>Leptospirales</taxon>
        <taxon>Leptospiraceae</taxon>
        <taxon>Leptospira</taxon>
    </lineage>
</organism>
<evidence type="ECO:0000313" key="2">
    <source>
        <dbReference type="Proteomes" id="UP000058857"/>
    </source>
</evidence>
<reference evidence="1 2" key="1">
    <citation type="journal article" date="2015" name="PLoS Negl. Trop. Dis.">
        <title>Distribution of Plasmids in Distinct Leptospira Pathogenic Species.</title>
        <authorList>
            <person name="Wang Y."/>
            <person name="Zhuang X."/>
            <person name="Zhong Y."/>
            <person name="Zhang C."/>
            <person name="Zhang Y."/>
            <person name="Zeng L."/>
            <person name="Zhu Y."/>
            <person name="He P."/>
            <person name="Dong K."/>
            <person name="Pal U."/>
            <person name="Guo X."/>
            <person name="Qin J."/>
        </authorList>
    </citation>
    <scope>NUCLEOTIDE SEQUENCE [LARGE SCALE GENOMIC DNA]</scope>
    <source>
        <strain evidence="1 2">56604</strain>
    </source>
</reference>
<gene>
    <name evidence="1" type="ORF">LBBP_01790</name>
</gene>
<evidence type="ECO:0000313" key="1">
    <source>
        <dbReference type="EMBL" id="ALO26073.1"/>
    </source>
</evidence>